<gene>
    <name evidence="3" type="primary">LOC108073040</name>
</gene>
<dbReference type="RefSeq" id="XP_017020029.1">
    <property type="nucleotide sequence ID" value="XM_017164540.2"/>
</dbReference>
<feature type="signal peptide" evidence="1">
    <location>
        <begin position="1"/>
        <end position="25"/>
    </location>
</feature>
<dbReference type="AlphaFoldDB" id="A0A6P4I821"/>
<accession>A0A6P4I821</accession>
<name>A0A6P4I821_DROKI</name>
<feature type="chain" id="PRO_5027626293" evidence="1">
    <location>
        <begin position="26"/>
        <end position="156"/>
    </location>
</feature>
<dbReference type="OrthoDB" id="8043012at2759"/>
<keyword evidence="1" id="KW-0732">Signal</keyword>
<dbReference type="GeneID" id="108073040"/>
<protein>
    <submittedName>
        <fullName evidence="3">Uncharacterized protein</fullName>
    </submittedName>
</protein>
<evidence type="ECO:0000313" key="2">
    <source>
        <dbReference type="Proteomes" id="UP001652661"/>
    </source>
</evidence>
<evidence type="ECO:0000313" key="3">
    <source>
        <dbReference type="RefSeq" id="XP_017020029.1"/>
    </source>
</evidence>
<evidence type="ECO:0000256" key="1">
    <source>
        <dbReference type="SAM" id="SignalP"/>
    </source>
</evidence>
<proteinExistence type="predicted"/>
<organism evidence="2 3">
    <name type="scientific">Drosophila kikkawai</name>
    <name type="common">Fruit fly</name>
    <dbReference type="NCBI Taxonomy" id="30033"/>
    <lineage>
        <taxon>Eukaryota</taxon>
        <taxon>Metazoa</taxon>
        <taxon>Ecdysozoa</taxon>
        <taxon>Arthropoda</taxon>
        <taxon>Hexapoda</taxon>
        <taxon>Insecta</taxon>
        <taxon>Pterygota</taxon>
        <taxon>Neoptera</taxon>
        <taxon>Endopterygota</taxon>
        <taxon>Diptera</taxon>
        <taxon>Brachycera</taxon>
        <taxon>Muscomorpha</taxon>
        <taxon>Ephydroidea</taxon>
        <taxon>Drosophilidae</taxon>
        <taxon>Drosophila</taxon>
        <taxon>Sophophora</taxon>
    </lineage>
</organism>
<keyword evidence="2" id="KW-1185">Reference proteome</keyword>
<reference evidence="3" key="1">
    <citation type="submission" date="2025-08" db="UniProtKB">
        <authorList>
            <consortium name="RefSeq"/>
        </authorList>
    </citation>
    <scope>IDENTIFICATION</scope>
    <source>
        <strain evidence="3">14028-0561.14</strain>
        <tissue evidence="3">Whole fly</tissue>
    </source>
</reference>
<sequence>MKTINHILSPLLLLLMTYLPSIAWAAPAIHLRDYPAPDSVLEEAYPTSPSQVLPIQPVLIYPQPRENLYQARNLEGRNNDQDIIFVKLLQDKSSAYRPKQQRLVLEETKTSRRKEQGLKDIFYVKALTNGRFSHERLKVYRVPEFYAISVFSNGEK</sequence>
<dbReference type="Proteomes" id="UP001652661">
    <property type="component" value="Chromosome 3R"/>
</dbReference>